<dbReference type="AlphaFoldDB" id="A0A078L261"/>
<proteinExistence type="predicted"/>
<dbReference type="OrthoDB" id="5642770at2"/>
<evidence type="ECO:0000313" key="2">
    <source>
        <dbReference type="Proteomes" id="UP000044071"/>
    </source>
</evidence>
<name>A0A078L261_9GAMM</name>
<keyword evidence="2" id="KW-1185">Reference proteome</keyword>
<evidence type="ECO:0000313" key="1">
    <source>
        <dbReference type="EMBL" id="CDZ79317.1"/>
    </source>
</evidence>
<sequence>MSIFNPLKNLLESKRYPFANAQRTTFWQKLLSALTVFSGYPFPGKPNSPEPYKYVHFGVYDYLTLGIPFILHQLLISLVRWLESPPLKIFFTGIFLLTELPRIAFGATMALVCLPFVAIAHALASPAGEPIKAAILAYQVETDDCKIVVANTAINKKANNTFFFIHNENKLIYKDITGNLRNIPLKDVVGLRKELGIGEGYQPFELFGYPSAYISREKLKQFLSNETTVLNSYHSLGQLLDAKGYALEDLAESKVEIVPADKETKQTTIRLTFNNDNKQLTSFTLSLSKSKDLTLFGNLRRLNVACVESNIEESAYLSQNLPA</sequence>
<accession>A0A078L261</accession>
<organism evidence="1 2">
    <name type="scientific">Legionella massiliensis</name>
    <dbReference type="NCBI Taxonomy" id="1034943"/>
    <lineage>
        <taxon>Bacteria</taxon>
        <taxon>Pseudomonadati</taxon>
        <taxon>Pseudomonadota</taxon>
        <taxon>Gammaproteobacteria</taxon>
        <taxon>Legionellales</taxon>
        <taxon>Legionellaceae</taxon>
        <taxon>Legionella</taxon>
    </lineage>
</organism>
<gene>
    <name evidence="1" type="ORF">BN59_03635</name>
</gene>
<dbReference type="eggNOG" id="ENOG5031EXR">
    <property type="taxonomic scope" value="Bacteria"/>
</dbReference>
<dbReference type="STRING" id="1034943.BN59_03635"/>
<dbReference type="EMBL" id="CCSB01000004">
    <property type="protein sequence ID" value="CDZ79317.1"/>
    <property type="molecule type" value="Genomic_DNA"/>
</dbReference>
<dbReference type="Proteomes" id="UP000044071">
    <property type="component" value="Unassembled WGS sequence"/>
</dbReference>
<dbReference type="RefSeq" id="WP_044012530.1">
    <property type="nucleotide sequence ID" value="NZ_CCVW01000004.1"/>
</dbReference>
<protein>
    <submittedName>
        <fullName evidence="1">Uncharacterized protein</fullName>
    </submittedName>
</protein>
<reference evidence="1 2" key="1">
    <citation type="submission" date="2014-06" db="EMBL/GenBank/DDBJ databases">
        <authorList>
            <person name="Urmite Genomes Urmite Genomes"/>
        </authorList>
    </citation>
    <scope>NUCLEOTIDE SEQUENCE [LARGE SCALE GENOMIC DNA]</scope>
</reference>